<dbReference type="Proteomes" id="UP001153678">
    <property type="component" value="Unassembled WGS sequence"/>
</dbReference>
<comment type="caution">
    <text evidence="1">The sequence shown here is derived from an EMBL/GenBank/DDBJ whole genome shotgun (WGS) entry which is preliminary data.</text>
</comment>
<evidence type="ECO:0000313" key="2">
    <source>
        <dbReference type="Proteomes" id="UP001153678"/>
    </source>
</evidence>
<accession>A0A9W4SEJ1</accession>
<keyword evidence="2" id="KW-1185">Reference proteome</keyword>
<gene>
    <name evidence="1" type="ORF">FWILDA_LOCUS2693</name>
</gene>
<sequence length="70" mass="8007">MDEGLFNLIGYIIKPDPTFNEGTRLETTVQLEASMEVIYNDTPKTMFGITSNTEKLHMNHGDENEMKRQA</sequence>
<name>A0A9W4SEJ1_9GLOM</name>
<protein>
    <submittedName>
        <fullName evidence="1">19218_t:CDS:1</fullName>
    </submittedName>
</protein>
<organism evidence="1 2">
    <name type="scientific">Funneliformis geosporum</name>
    <dbReference type="NCBI Taxonomy" id="1117311"/>
    <lineage>
        <taxon>Eukaryota</taxon>
        <taxon>Fungi</taxon>
        <taxon>Fungi incertae sedis</taxon>
        <taxon>Mucoromycota</taxon>
        <taxon>Glomeromycotina</taxon>
        <taxon>Glomeromycetes</taxon>
        <taxon>Glomerales</taxon>
        <taxon>Glomeraceae</taxon>
        <taxon>Funneliformis</taxon>
    </lineage>
</organism>
<dbReference type="EMBL" id="CAMKVN010000325">
    <property type="protein sequence ID" value="CAI2166673.1"/>
    <property type="molecule type" value="Genomic_DNA"/>
</dbReference>
<dbReference type="AlphaFoldDB" id="A0A9W4SEJ1"/>
<evidence type="ECO:0000313" key="1">
    <source>
        <dbReference type="EMBL" id="CAI2166673.1"/>
    </source>
</evidence>
<reference evidence="1" key="1">
    <citation type="submission" date="2022-08" db="EMBL/GenBank/DDBJ databases">
        <authorList>
            <person name="Kallberg Y."/>
            <person name="Tangrot J."/>
            <person name="Rosling A."/>
        </authorList>
    </citation>
    <scope>NUCLEOTIDE SEQUENCE</scope>
    <source>
        <strain evidence="1">Wild A</strain>
    </source>
</reference>
<proteinExistence type="predicted"/>